<organism evidence="3 4">
    <name type="scientific">Hungatella hathewayi</name>
    <dbReference type="NCBI Taxonomy" id="154046"/>
    <lineage>
        <taxon>Bacteria</taxon>
        <taxon>Bacillati</taxon>
        <taxon>Bacillota</taxon>
        <taxon>Clostridia</taxon>
        <taxon>Lachnospirales</taxon>
        <taxon>Lachnospiraceae</taxon>
        <taxon>Hungatella</taxon>
    </lineage>
</organism>
<comment type="caution">
    <text evidence="3">The sequence shown here is derived from an EMBL/GenBank/DDBJ whole genome shotgun (WGS) entry which is preliminary data.</text>
</comment>
<name>A0A413WZY0_9FIRM</name>
<dbReference type="GO" id="GO:0000166">
    <property type="term" value="F:nucleotide binding"/>
    <property type="evidence" value="ECO:0007669"/>
    <property type="project" value="InterPro"/>
</dbReference>
<reference evidence="3" key="1">
    <citation type="submission" date="2022-01" db="EMBL/GenBank/DDBJ databases">
        <title>Novel bile acid biosynthetic pathways are enriched in the microbiome of centenarians.</title>
        <authorList>
            <person name="Sato Y."/>
            <person name="Atarashi K."/>
            <person name="Plichta R.D."/>
            <person name="Arai Y."/>
            <person name="Sasajima S."/>
            <person name="Kearney M.S."/>
            <person name="Suda W."/>
            <person name="Takeshita K."/>
            <person name="Sasaki T."/>
            <person name="Okamoto S."/>
            <person name="Skelly N.A."/>
            <person name="Okamura Y."/>
            <person name="Vlamakis H."/>
            <person name="Li Y."/>
            <person name="Tanoue T."/>
            <person name="Takei H."/>
            <person name="Nittono H."/>
            <person name="Narushima S."/>
            <person name="Irie J."/>
            <person name="Itoh H."/>
            <person name="Moriya K."/>
            <person name="Sugiura Y."/>
            <person name="Suematsu M."/>
            <person name="Moritoki N."/>
            <person name="Shibata S."/>
            <person name="Littman R.D."/>
            <person name="Fischbach A.M."/>
            <person name="Uwamino Y."/>
            <person name="Inoue T."/>
            <person name="Honda A."/>
            <person name="Hattori M."/>
            <person name="Murai T."/>
            <person name="Xavier J.R."/>
            <person name="Hirose N."/>
            <person name="Honda K."/>
        </authorList>
    </citation>
    <scope>NUCLEOTIDE SEQUENCE</scope>
    <source>
        <strain evidence="3">CE91-St55</strain>
    </source>
</reference>
<evidence type="ECO:0000313" key="3">
    <source>
        <dbReference type="EMBL" id="GKG99947.1"/>
    </source>
</evidence>
<dbReference type="Pfam" id="PF01408">
    <property type="entry name" value="GFO_IDH_MocA"/>
    <property type="match status" value="1"/>
</dbReference>
<dbReference type="InterPro" id="IPR036291">
    <property type="entry name" value="NAD(P)-bd_dom_sf"/>
</dbReference>
<dbReference type="Gene3D" id="3.30.360.10">
    <property type="entry name" value="Dihydrodipicolinate Reductase, domain 2"/>
    <property type="match status" value="1"/>
</dbReference>
<accession>A0A413WZY0</accession>
<dbReference type="PANTHER" id="PTHR43377:SF1">
    <property type="entry name" value="BILIVERDIN REDUCTASE A"/>
    <property type="match status" value="1"/>
</dbReference>
<dbReference type="SUPFAM" id="SSF55347">
    <property type="entry name" value="Glyceraldehyde-3-phosphate dehydrogenase-like, C-terminal domain"/>
    <property type="match status" value="1"/>
</dbReference>
<sequence>MEKIKVGIVGTGYTVGIAANHVNGYLQNPGCILTALYDIIPGRAAKWAEEKKLNVEICSSYDELLDKVDAVSICTPNYSHVDLAVRAMEKGKHLLCEKPLSLDSESSVPAVSLARCCSTVAMIGFSYRGIPAVRYMRKILKSGSMGKIFTYRETLGGCRITNPNVKLEWRMQKQLSGTGALADFGCHMLDLCDWLFDGSEGPVSEVNGFVSCSIPKREEIFDQGQGTVTNDDSTAFNVRFQGGAIASFVASRLGVARHTIEIYGEGGMMLFRDDRPNELEVWFKEKDDGYKGKPEIVQADEDMIKEPWFYAEIDDFIHCIQSGERPDRNFDRALYIQRLLDKILLACETGKTINL</sequence>
<proteinExistence type="predicted"/>
<dbReference type="InterPro" id="IPR055170">
    <property type="entry name" value="GFO_IDH_MocA-like_dom"/>
</dbReference>
<dbReference type="AlphaFoldDB" id="A0A413WZY0"/>
<dbReference type="Pfam" id="PF22725">
    <property type="entry name" value="GFO_IDH_MocA_C3"/>
    <property type="match status" value="1"/>
</dbReference>
<dbReference type="Proteomes" id="UP001055091">
    <property type="component" value="Unassembled WGS sequence"/>
</dbReference>
<evidence type="ECO:0000259" key="1">
    <source>
        <dbReference type="Pfam" id="PF01408"/>
    </source>
</evidence>
<evidence type="ECO:0000313" key="4">
    <source>
        <dbReference type="Proteomes" id="UP001055091"/>
    </source>
</evidence>
<dbReference type="Gene3D" id="3.40.50.720">
    <property type="entry name" value="NAD(P)-binding Rossmann-like Domain"/>
    <property type="match status" value="1"/>
</dbReference>
<dbReference type="InterPro" id="IPR000683">
    <property type="entry name" value="Gfo/Idh/MocA-like_OxRdtase_N"/>
</dbReference>
<evidence type="ECO:0000259" key="2">
    <source>
        <dbReference type="Pfam" id="PF22725"/>
    </source>
</evidence>
<dbReference type="EMBL" id="BQNJ01000001">
    <property type="protein sequence ID" value="GKG99947.1"/>
    <property type="molecule type" value="Genomic_DNA"/>
</dbReference>
<dbReference type="GeneID" id="93151194"/>
<dbReference type="PANTHER" id="PTHR43377">
    <property type="entry name" value="BILIVERDIN REDUCTASE A"/>
    <property type="match status" value="1"/>
</dbReference>
<feature type="domain" description="Gfo/Idh/MocA-like oxidoreductase N-terminal" evidence="1">
    <location>
        <begin position="4"/>
        <end position="123"/>
    </location>
</feature>
<dbReference type="SUPFAM" id="SSF51735">
    <property type="entry name" value="NAD(P)-binding Rossmann-fold domains"/>
    <property type="match status" value="1"/>
</dbReference>
<dbReference type="RefSeq" id="WP_006774267.1">
    <property type="nucleotide sequence ID" value="NZ_BQNJ01000001.1"/>
</dbReference>
<gene>
    <name evidence="3" type="ORF">CE91St55_19290</name>
</gene>
<protein>
    <submittedName>
        <fullName evidence="3">Uncharacterized protein</fullName>
    </submittedName>
</protein>
<dbReference type="InterPro" id="IPR051450">
    <property type="entry name" value="Gfo/Idh/MocA_Oxidoreductases"/>
</dbReference>
<feature type="domain" description="GFO/IDH/MocA-like oxidoreductase" evidence="2">
    <location>
        <begin position="133"/>
        <end position="269"/>
    </location>
</feature>